<evidence type="ECO:0000256" key="1">
    <source>
        <dbReference type="SAM" id="Phobius"/>
    </source>
</evidence>
<protein>
    <recommendedName>
        <fullName evidence="4">DUF948 domain-containing protein</fullName>
    </recommendedName>
</protein>
<organism evidence="2 3">
    <name type="scientific">Candidatus Uhrbacteria bacterium RIFCSPHIGHO2_02_FULL_53_13</name>
    <dbReference type="NCBI Taxonomy" id="1802389"/>
    <lineage>
        <taxon>Bacteria</taxon>
        <taxon>Candidatus Uhriibacteriota</taxon>
    </lineage>
</organism>
<comment type="caution">
    <text evidence="2">The sequence shown here is derived from an EMBL/GenBank/DDBJ whole genome shotgun (WGS) entry which is preliminary data.</text>
</comment>
<dbReference type="Proteomes" id="UP000177097">
    <property type="component" value="Unassembled WGS sequence"/>
</dbReference>
<name>A0A1F7TVW5_9BACT</name>
<keyword evidence="1" id="KW-1133">Transmembrane helix</keyword>
<dbReference type="EMBL" id="MGDX01000035">
    <property type="protein sequence ID" value="OGL70141.1"/>
    <property type="molecule type" value="Genomic_DNA"/>
</dbReference>
<keyword evidence="1" id="KW-0472">Membrane</keyword>
<accession>A0A1F7TVW5</accession>
<dbReference type="STRING" id="1802389.A3C17_02530"/>
<evidence type="ECO:0000313" key="3">
    <source>
        <dbReference type="Proteomes" id="UP000177097"/>
    </source>
</evidence>
<proteinExistence type="predicted"/>
<evidence type="ECO:0000313" key="2">
    <source>
        <dbReference type="EMBL" id="OGL70141.1"/>
    </source>
</evidence>
<feature type="transmembrane region" description="Helical" evidence="1">
    <location>
        <begin position="6"/>
        <end position="28"/>
    </location>
</feature>
<evidence type="ECO:0008006" key="4">
    <source>
        <dbReference type="Google" id="ProtNLM"/>
    </source>
</evidence>
<gene>
    <name evidence="2" type="ORF">A3C17_02530</name>
</gene>
<sequence length="90" mass="10106">MTSTLDIFWIVLTFCALWVAAFLCWALYHIAMIARKVHVVVDEVKTTLEQIEGAIHGVKEKLAEHASLLNPLVALAATAIRKHKDKKEPK</sequence>
<dbReference type="AlphaFoldDB" id="A0A1F7TVW5"/>
<keyword evidence="1" id="KW-0812">Transmembrane</keyword>
<reference evidence="2 3" key="1">
    <citation type="journal article" date="2016" name="Nat. Commun.">
        <title>Thousands of microbial genomes shed light on interconnected biogeochemical processes in an aquifer system.</title>
        <authorList>
            <person name="Anantharaman K."/>
            <person name="Brown C.T."/>
            <person name="Hug L.A."/>
            <person name="Sharon I."/>
            <person name="Castelle C.J."/>
            <person name="Probst A.J."/>
            <person name="Thomas B.C."/>
            <person name="Singh A."/>
            <person name="Wilkins M.J."/>
            <person name="Karaoz U."/>
            <person name="Brodie E.L."/>
            <person name="Williams K.H."/>
            <person name="Hubbard S.S."/>
            <person name="Banfield J.F."/>
        </authorList>
    </citation>
    <scope>NUCLEOTIDE SEQUENCE [LARGE SCALE GENOMIC DNA]</scope>
</reference>